<evidence type="ECO:0000256" key="1">
    <source>
        <dbReference type="SAM" id="Phobius"/>
    </source>
</evidence>
<dbReference type="Pfam" id="PF09838">
    <property type="entry name" value="DUF2065"/>
    <property type="match status" value="1"/>
</dbReference>
<keyword evidence="1" id="KW-0472">Membrane</keyword>
<dbReference type="EMBL" id="UOEA01000087">
    <property type="protein sequence ID" value="VAV85435.1"/>
    <property type="molecule type" value="Genomic_DNA"/>
</dbReference>
<proteinExistence type="predicted"/>
<sequence>MAFILSVLGVVLVIEGAPYFAFPAKIREWGQSLTDIPDKSLRLMGLASMAVGLVILYIVKSFLG</sequence>
<keyword evidence="1" id="KW-0812">Transmembrane</keyword>
<gene>
    <name evidence="2" type="ORF">MNBD_DELTA01-1011</name>
</gene>
<organism evidence="2">
    <name type="scientific">hydrothermal vent metagenome</name>
    <dbReference type="NCBI Taxonomy" id="652676"/>
    <lineage>
        <taxon>unclassified sequences</taxon>
        <taxon>metagenomes</taxon>
        <taxon>ecological metagenomes</taxon>
    </lineage>
</organism>
<feature type="transmembrane region" description="Helical" evidence="1">
    <location>
        <begin position="40"/>
        <end position="59"/>
    </location>
</feature>
<accession>A0A3B0RPD6</accession>
<keyword evidence="1" id="KW-1133">Transmembrane helix</keyword>
<name>A0A3B0RPD6_9ZZZZ</name>
<dbReference type="AlphaFoldDB" id="A0A3B0RPD6"/>
<protein>
    <recommendedName>
        <fullName evidence="3">Inner membrane protein YjeT (Clustered with HflC)</fullName>
    </recommendedName>
</protein>
<evidence type="ECO:0008006" key="3">
    <source>
        <dbReference type="Google" id="ProtNLM"/>
    </source>
</evidence>
<evidence type="ECO:0000313" key="2">
    <source>
        <dbReference type="EMBL" id="VAV85435.1"/>
    </source>
</evidence>
<reference evidence="2" key="1">
    <citation type="submission" date="2018-06" db="EMBL/GenBank/DDBJ databases">
        <authorList>
            <person name="Zhirakovskaya E."/>
        </authorList>
    </citation>
    <scope>NUCLEOTIDE SEQUENCE</scope>
</reference>
<dbReference type="PANTHER" id="PTHR38602">
    <property type="entry name" value="INNER MEMBRANE PROTEIN-RELATED"/>
    <property type="match status" value="1"/>
</dbReference>
<dbReference type="PANTHER" id="PTHR38602:SF1">
    <property type="entry name" value="INNER MEMBRANE PROTEIN"/>
    <property type="match status" value="1"/>
</dbReference>
<dbReference type="InterPro" id="IPR019201">
    <property type="entry name" value="DUF2065"/>
</dbReference>